<keyword evidence="4 6" id="KW-1133">Transmembrane helix</keyword>
<dbReference type="Pfam" id="PF09815">
    <property type="entry name" value="XK-related"/>
    <property type="match status" value="1"/>
</dbReference>
<evidence type="ECO:0000256" key="4">
    <source>
        <dbReference type="ARBA" id="ARBA00022989"/>
    </source>
</evidence>
<dbReference type="InterPro" id="IPR018629">
    <property type="entry name" value="XK-rel"/>
</dbReference>
<keyword evidence="3 6" id="KW-0812">Transmembrane</keyword>
<feature type="transmembrane region" description="Helical" evidence="6">
    <location>
        <begin position="148"/>
        <end position="167"/>
    </location>
</feature>
<sequence length="281" mass="32361">MPSGADDPAPPEHRTKHGLREFKDDIVLFFKTAYSYCTREDIWLLCLMILTSYSVRADLSADMKYAVNHQWFYMFATTFFVIAPVVFVGFLTRDWIIDKEDTCGRANYSDIVCGSLYRYWLAIDALRKANNNEDNDTFKQRRSDLQLFVLYMTLLKSAPQAVFQFYVKLDTDGWNTFTGHNVVVMLFIILMLRNMKKAPRLSGWKERAEVQLTALACVFCVSNVGDHCKVVMQTTYFASTLLNLRLICAYLTDQDNQFSSEKITVIVFAVIELGKCILVLL</sequence>
<feature type="transmembrane region" description="Helical" evidence="6">
    <location>
        <begin position="71"/>
        <end position="91"/>
    </location>
</feature>
<proteinExistence type="inferred from homology"/>
<accession>A0A6M2D9F1</accession>
<evidence type="ECO:0000313" key="7">
    <source>
        <dbReference type="EMBL" id="NOV41908.1"/>
    </source>
</evidence>
<evidence type="ECO:0000256" key="6">
    <source>
        <dbReference type="RuleBase" id="RU910716"/>
    </source>
</evidence>
<keyword evidence="5 6" id="KW-0472">Membrane</keyword>
<protein>
    <recommendedName>
        <fullName evidence="6">XK-related protein</fullName>
    </recommendedName>
</protein>
<evidence type="ECO:0000256" key="2">
    <source>
        <dbReference type="ARBA" id="ARBA00008789"/>
    </source>
</evidence>
<dbReference type="VEuPathDB" id="VectorBase:LOC119163118"/>
<comment type="subcellular location">
    <subcellularLocation>
        <location evidence="1 6">Membrane</location>
        <topology evidence="1 6">Multi-pass membrane protein</topology>
    </subcellularLocation>
</comment>
<organism evidence="7">
    <name type="scientific">Rhipicephalus microplus</name>
    <name type="common">Cattle tick</name>
    <name type="synonym">Boophilus microplus</name>
    <dbReference type="NCBI Taxonomy" id="6941"/>
    <lineage>
        <taxon>Eukaryota</taxon>
        <taxon>Metazoa</taxon>
        <taxon>Ecdysozoa</taxon>
        <taxon>Arthropoda</taxon>
        <taxon>Chelicerata</taxon>
        <taxon>Arachnida</taxon>
        <taxon>Acari</taxon>
        <taxon>Parasitiformes</taxon>
        <taxon>Ixodida</taxon>
        <taxon>Ixodoidea</taxon>
        <taxon>Ixodidae</taxon>
        <taxon>Rhipicephalinae</taxon>
        <taxon>Rhipicephalus</taxon>
        <taxon>Boophilus</taxon>
    </lineage>
</organism>
<feature type="transmembrane region" description="Helical" evidence="6">
    <location>
        <begin position="173"/>
        <end position="192"/>
    </location>
</feature>
<reference evidence="7" key="1">
    <citation type="submission" date="2019-09" db="EMBL/GenBank/DDBJ databases">
        <title>Organ-specific transcriptomic study of the physiology of the cattle tick, Rhipicephalus microplus.</title>
        <authorList>
            <person name="Tirloni L."/>
            <person name="Braz G."/>
            <person name="Gandara A.C.P."/>
            <person name="Sabadin G.A."/>
            <person name="da Silva R.M."/>
            <person name="Guizzo M.G."/>
            <person name="Machado J.A."/>
            <person name="Costa E.P."/>
            <person name="Gomes H.F."/>
            <person name="Moraes J."/>
            <person name="Mota M.B.S."/>
            <person name="Mesquita R.D."/>
            <person name="Alvarenga P.H."/>
            <person name="Alves F."/>
            <person name="Seixas A."/>
            <person name="da Fonseca R.N."/>
            <person name="Fogaca A."/>
            <person name="Logullo C."/>
            <person name="Tanaka A."/>
            <person name="Daffre S."/>
            <person name="Termignoni C."/>
            <person name="Vaz I.S.Jr."/>
            <person name="Oliveira P.L."/>
            <person name="Ribeiro J.M."/>
        </authorList>
    </citation>
    <scope>NUCLEOTIDE SEQUENCE</scope>
    <source>
        <strain evidence="7">Porto Alegre</strain>
    </source>
</reference>
<name>A0A6M2D9F1_RHIMP</name>
<dbReference type="AlphaFoldDB" id="A0A6M2D9F1"/>
<evidence type="ECO:0000256" key="1">
    <source>
        <dbReference type="ARBA" id="ARBA00004141"/>
    </source>
</evidence>
<comment type="similarity">
    <text evidence="2 6">Belongs to the XK family.</text>
</comment>
<dbReference type="GO" id="GO:0005886">
    <property type="term" value="C:plasma membrane"/>
    <property type="evidence" value="ECO:0007669"/>
    <property type="project" value="UniProtKB-ARBA"/>
</dbReference>
<evidence type="ECO:0000256" key="3">
    <source>
        <dbReference type="ARBA" id="ARBA00022692"/>
    </source>
</evidence>
<evidence type="ECO:0000256" key="5">
    <source>
        <dbReference type="ARBA" id="ARBA00023136"/>
    </source>
</evidence>
<dbReference type="EMBL" id="GHWJ01009171">
    <property type="protein sequence ID" value="NOV41908.1"/>
    <property type="molecule type" value="Transcribed_RNA"/>
</dbReference>